<dbReference type="GO" id="GO:0030234">
    <property type="term" value="F:enzyme regulator activity"/>
    <property type="evidence" value="ECO:0007669"/>
    <property type="project" value="InterPro"/>
</dbReference>
<gene>
    <name evidence="1" type="ORF">C7H79_04145</name>
</gene>
<dbReference type="Proteomes" id="UP000241912">
    <property type="component" value="Unassembled WGS sequence"/>
</dbReference>
<comment type="caution">
    <text evidence="1">The sequence shown here is derived from an EMBL/GenBank/DDBJ whole genome shotgun (WGS) entry which is preliminary data.</text>
</comment>
<dbReference type="InterPro" id="IPR011322">
    <property type="entry name" value="N-reg_PII-like_a/b"/>
</dbReference>
<dbReference type="SUPFAM" id="SSF54913">
    <property type="entry name" value="GlnB-like"/>
    <property type="match status" value="1"/>
</dbReference>
<dbReference type="AlphaFoldDB" id="A0A2P7NXM3"/>
<evidence type="ECO:0000313" key="2">
    <source>
        <dbReference type="Proteomes" id="UP000241912"/>
    </source>
</evidence>
<dbReference type="OrthoDB" id="281081at2"/>
<dbReference type="Gene3D" id="3.30.70.120">
    <property type="match status" value="1"/>
</dbReference>
<evidence type="ECO:0000313" key="1">
    <source>
        <dbReference type="EMBL" id="PSJ18216.1"/>
    </source>
</evidence>
<reference evidence="1 2" key="1">
    <citation type="submission" date="2018-03" db="EMBL/GenBank/DDBJ databases">
        <title>Draft genome of Nitrosomonas supralitoralis APG5.</title>
        <authorList>
            <person name="Urakawa H."/>
            <person name="Lopez J.V."/>
        </authorList>
    </citation>
    <scope>NUCLEOTIDE SEQUENCE [LARGE SCALE GENOMIC DNA]</scope>
    <source>
        <strain evidence="1 2">APG5</strain>
    </source>
</reference>
<dbReference type="Pfam" id="PF00543">
    <property type="entry name" value="P-II"/>
    <property type="match status" value="1"/>
</dbReference>
<proteinExistence type="predicted"/>
<organism evidence="1 2">
    <name type="scientific">Nitrosomonas supralitoralis</name>
    <dbReference type="NCBI Taxonomy" id="2116706"/>
    <lineage>
        <taxon>Bacteria</taxon>
        <taxon>Pseudomonadati</taxon>
        <taxon>Pseudomonadota</taxon>
        <taxon>Betaproteobacteria</taxon>
        <taxon>Nitrosomonadales</taxon>
        <taxon>Nitrosomonadaceae</taxon>
        <taxon>Nitrosomonas</taxon>
    </lineage>
</organism>
<sequence>MNNTIAMKRFEMVVGIEQLEQLVELLDKCGVRGYTVLKNVGGLGSRGVRNPHDVLMEEENIMLVLACKEDQAQKVVNELRPVLKSLGGMCLISDCHWLEGPNISY</sequence>
<keyword evidence="2" id="KW-1185">Reference proteome</keyword>
<name>A0A2P7NXM3_9PROT</name>
<accession>A0A2P7NXM3</accession>
<dbReference type="InterPro" id="IPR015867">
    <property type="entry name" value="N-reg_PII/ATP_PRibTrfase_C"/>
</dbReference>
<dbReference type="EMBL" id="PXXU01000008">
    <property type="protein sequence ID" value="PSJ18216.1"/>
    <property type="molecule type" value="Genomic_DNA"/>
</dbReference>
<dbReference type="InterPro" id="IPR002187">
    <property type="entry name" value="N-reg_PII"/>
</dbReference>
<protein>
    <submittedName>
        <fullName evidence="1">Transcriptional regulator</fullName>
    </submittedName>
</protein>
<dbReference type="GO" id="GO:0006808">
    <property type="term" value="P:regulation of nitrogen utilization"/>
    <property type="evidence" value="ECO:0007669"/>
    <property type="project" value="InterPro"/>
</dbReference>
<dbReference type="RefSeq" id="WP_106706030.1">
    <property type="nucleotide sequence ID" value="NZ_PXXU01000008.1"/>
</dbReference>